<dbReference type="PROSITE" id="PS00678">
    <property type="entry name" value="WD_REPEATS_1"/>
    <property type="match status" value="3"/>
</dbReference>
<dbReference type="SMART" id="SM00320">
    <property type="entry name" value="WD40"/>
    <property type="match status" value="5"/>
</dbReference>
<evidence type="ECO:0000256" key="2">
    <source>
        <dbReference type="ARBA" id="ARBA00022737"/>
    </source>
</evidence>
<reference evidence="4" key="1">
    <citation type="submission" date="2021-01" db="EMBL/GenBank/DDBJ databases">
        <authorList>
            <person name="Li R."/>
            <person name="Bekaert M."/>
        </authorList>
    </citation>
    <scope>NUCLEOTIDE SEQUENCE</scope>
    <source>
        <strain evidence="4">Farmed</strain>
    </source>
</reference>
<name>A0A812CZ46_ACAPH</name>
<dbReference type="CDD" id="cd00200">
    <property type="entry name" value="WD40"/>
    <property type="match status" value="1"/>
</dbReference>
<dbReference type="EMBL" id="CAHIKZ030002446">
    <property type="protein sequence ID" value="CAE1287149.1"/>
    <property type="molecule type" value="Genomic_DNA"/>
</dbReference>
<dbReference type="InterPro" id="IPR019775">
    <property type="entry name" value="WD40_repeat_CS"/>
</dbReference>
<feature type="repeat" description="WD" evidence="3">
    <location>
        <begin position="152"/>
        <end position="193"/>
    </location>
</feature>
<dbReference type="Proteomes" id="UP000597762">
    <property type="component" value="Unassembled WGS sequence"/>
</dbReference>
<dbReference type="OrthoDB" id="538223at2759"/>
<evidence type="ECO:0000313" key="5">
    <source>
        <dbReference type="Proteomes" id="UP000597762"/>
    </source>
</evidence>
<dbReference type="Pfam" id="PF00400">
    <property type="entry name" value="WD40"/>
    <property type="match status" value="4"/>
</dbReference>
<feature type="repeat" description="WD" evidence="3">
    <location>
        <begin position="194"/>
        <end position="235"/>
    </location>
</feature>
<evidence type="ECO:0000256" key="3">
    <source>
        <dbReference type="PROSITE-ProRule" id="PRU00221"/>
    </source>
</evidence>
<dbReference type="InterPro" id="IPR036322">
    <property type="entry name" value="WD40_repeat_dom_sf"/>
</dbReference>
<dbReference type="PROSITE" id="PS50294">
    <property type="entry name" value="WD_REPEATS_REGION"/>
    <property type="match status" value="3"/>
</dbReference>
<gene>
    <name evidence="4" type="ORF">SPHA_46413</name>
</gene>
<keyword evidence="1 3" id="KW-0853">WD repeat</keyword>
<dbReference type="PANTHER" id="PTHR45048">
    <property type="match status" value="1"/>
</dbReference>
<dbReference type="InterPro" id="IPR001680">
    <property type="entry name" value="WD40_rpt"/>
</dbReference>
<organism evidence="4 5">
    <name type="scientific">Acanthosepion pharaonis</name>
    <name type="common">Pharaoh cuttlefish</name>
    <name type="synonym">Sepia pharaonis</name>
    <dbReference type="NCBI Taxonomy" id="158019"/>
    <lineage>
        <taxon>Eukaryota</taxon>
        <taxon>Metazoa</taxon>
        <taxon>Spiralia</taxon>
        <taxon>Lophotrochozoa</taxon>
        <taxon>Mollusca</taxon>
        <taxon>Cephalopoda</taxon>
        <taxon>Coleoidea</taxon>
        <taxon>Decapodiformes</taxon>
        <taxon>Sepiida</taxon>
        <taxon>Sepiina</taxon>
        <taxon>Sepiidae</taxon>
        <taxon>Acanthosepion</taxon>
    </lineage>
</organism>
<comment type="caution">
    <text evidence="4">The sequence shown here is derived from an EMBL/GenBank/DDBJ whole genome shotgun (WGS) entry which is preliminary data.</text>
</comment>
<accession>A0A812CZ46</accession>
<sequence>MDLILGAVEDICRTKKVRKEQADELESSRYAFIGKSKLYCKVFRGHTGSVSSCQFFHTDKYILSSSEDSTAKIWNVAAKECTHTFCDNQSLALLGAHVAPDDNSFVTAGLDKRLLHWSLETNQVMLLASGSDSDHELKIWDFRTAKPVHRLSDLHSNGITSIKFTSQDDKISSTSMDRTIQIFDLKSCKKTLKLYGHKNIVANCAFDANNRNLATTGWDKWILIWDVATGKYRNQGPEHTGWVEDVGISQNQEWLVSCSKDQTVRIWNIKNINTIQRTNKSEQNVTQIMQCEKCLKPFIPAPDIRGHNLLMCLYCKLDLNAEKESKSSTNT</sequence>
<dbReference type="SUPFAM" id="SSF50978">
    <property type="entry name" value="WD40 repeat-like"/>
    <property type="match status" value="1"/>
</dbReference>
<dbReference type="PANTHER" id="PTHR45048:SF1">
    <property type="entry name" value="WD REPEAT-CONTAINING PROTEIN 88"/>
    <property type="match status" value="1"/>
</dbReference>
<feature type="repeat" description="WD" evidence="3">
    <location>
        <begin position="43"/>
        <end position="84"/>
    </location>
</feature>
<evidence type="ECO:0000256" key="1">
    <source>
        <dbReference type="ARBA" id="ARBA00022574"/>
    </source>
</evidence>
<dbReference type="Gene3D" id="2.130.10.10">
    <property type="entry name" value="YVTN repeat-like/Quinoprotein amine dehydrogenase"/>
    <property type="match status" value="3"/>
</dbReference>
<dbReference type="AlphaFoldDB" id="A0A812CZ46"/>
<protein>
    <submittedName>
        <fullName evidence="4">Uncharacterized protein</fullName>
    </submittedName>
</protein>
<evidence type="ECO:0000313" key="4">
    <source>
        <dbReference type="EMBL" id="CAE1287149.1"/>
    </source>
</evidence>
<keyword evidence="5" id="KW-1185">Reference proteome</keyword>
<keyword evidence="2" id="KW-0677">Repeat</keyword>
<proteinExistence type="predicted"/>
<dbReference type="InterPro" id="IPR015943">
    <property type="entry name" value="WD40/YVTN_repeat-like_dom_sf"/>
</dbReference>
<dbReference type="PRINTS" id="PR00320">
    <property type="entry name" value="GPROTEINBRPT"/>
</dbReference>
<feature type="repeat" description="WD" evidence="3">
    <location>
        <begin position="236"/>
        <end position="277"/>
    </location>
</feature>
<dbReference type="PROSITE" id="PS50082">
    <property type="entry name" value="WD_REPEATS_2"/>
    <property type="match status" value="4"/>
</dbReference>
<dbReference type="InterPro" id="IPR020472">
    <property type="entry name" value="WD40_PAC1"/>
</dbReference>